<reference evidence="2" key="1">
    <citation type="journal article" date="2022" name="Int. J. Mol. Sci.">
        <title>Draft Genome of Tanacetum Coccineum: Genomic Comparison of Closely Related Tanacetum-Family Plants.</title>
        <authorList>
            <person name="Yamashiro T."/>
            <person name="Shiraishi A."/>
            <person name="Nakayama K."/>
            <person name="Satake H."/>
        </authorList>
    </citation>
    <scope>NUCLEOTIDE SEQUENCE</scope>
</reference>
<dbReference type="InterPro" id="IPR052343">
    <property type="entry name" value="Retrotransposon-Effector_Assoc"/>
</dbReference>
<name>A0ABQ5GY20_9ASTR</name>
<feature type="domain" description="Reverse transcriptase" evidence="1">
    <location>
        <begin position="391"/>
        <end position="482"/>
    </location>
</feature>
<evidence type="ECO:0000313" key="2">
    <source>
        <dbReference type="EMBL" id="GJT80538.1"/>
    </source>
</evidence>
<dbReference type="SUPFAM" id="SSF56672">
    <property type="entry name" value="DNA/RNA polymerases"/>
    <property type="match status" value="1"/>
</dbReference>
<dbReference type="CDD" id="cd01650">
    <property type="entry name" value="RT_nLTR_like"/>
    <property type="match status" value="1"/>
</dbReference>
<gene>
    <name evidence="2" type="ORF">Tco_1054880</name>
</gene>
<reference evidence="2" key="2">
    <citation type="submission" date="2022-01" db="EMBL/GenBank/DDBJ databases">
        <authorList>
            <person name="Yamashiro T."/>
            <person name="Shiraishi A."/>
            <person name="Satake H."/>
            <person name="Nakayama K."/>
        </authorList>
    </citation>
    <scope>NUCLEOTIDE SEQUENCE</scope>
</reference>
<sequence length="482" mass="55052">MINVASWNIRGMNFSPKQSEVRHVIFENGLSVCAILESHVKDSKLVKLCSSVFKHWDWTSNVVDVQCSGLQFTWNQKPKGANGILKKLDRVLGNSEFNDSFEGALAIFLPYRTSDHSPAVLKLPCHVKAKPKPFKFYNIITQHDRFKEVVKNGWEMHVSRFLMYNVVKKIRNLKKPFRKLLYENGNIHKNVDVPRVELDRVQTDLDQDPNNISLRDEEATYVIAYSDALLLQERFLRQKAKIQWLKEGDLNSAFFHKTVKSKVNRSRINVVANSDGTIFKNDQVSKAFIDHYEVFLGQPSFTQDLNIDDLFGTKLDENDALNMIRNVSSSEVKEAIFSMGNDKSPGPDGYTAAFFKDAWDIVGDGIIAAVKEFFTNGRLLKELNHTVIALVPKKQHPSQVNDYRPISCCNVLFKCITKIIANRIKESLKTLISPNQSDFVPGRSIADNILLTQELMYNYHLDRGVPRCAFKVDIQKAYDTVD</sequence>
<evidence type="ECO:0000313" key="3">
    <source>
        <dbReference type="Proteomes" id="UP001151760"/>
    </source>
</evidence>
<dbReference type="EMBL" id="BQNB010019001">
    <property type="protein sequence ID" value="GJT80538.1"/>
    <property type="molecule type" value="Genomic_DNA"/>
</dbReference>
<accession>A0ABQ5GY20</accession>
<organism evidence="2 3">
    <name type="scientific">Tanacetum coccineum</name>
    <dbReference type="NCBI Taxonomy" id="301880"/>
    <lineage>
        <taxon>Eukaryota</taxon>
        <taxon>Viridiplantae</taxon>
        <taxon>Streptophyta</taxon>
        <taxon>Embryophyta</taxon>
        <taxon>Tracheophyta</taxon>
        <taxon>Spermatophyta</taxon>
        <taxon>Magnoliopsida</taxon>
        <taxon>eudicotyledons</taxon>
        <taxon>Gunneridae</taxon>
        <taxon>Pentapetalae</taxon>
        <taxon>asterids</taxon>
        <taxon>campanulids</taxon>
        <taxon>Asterales</taxon>
        <taxon>Asteraceae</taxon>
        <taxon>Asteroideae</taxon>
        <taxon>Anthemideae</taxon>
        <taxon>Anthemidinae</taxon>
        <taxon>Tanacetum</taxon>
    </lineage>
</organism>
<proteinExistence type="predicted"/>
<keyword evidence="3" id="KW-1185">Reference proteome</keyword>
<protein>
    <recommendedName>
        <fullName evidence="1">Reverse transcriptase domain-containing protein</fullName>
    </recommendedName>
</protein>
<evidence type="ECO:0000259" key="1">
    <source>
        <dbReference type="Pfam" id="PF00078"/>
    </source>
</evidence>
<dbReference type="PANTHER" id="PTHR46890:SF48">
    <property type="entry name" value="RNA-DIRECTED DNA POLYMERASE"/>
    <property type="match status" value="1"/>
</dbReference>
<dbReference type="InterPro" id="IPR043502">
    <property type="entry name" value="DNA/RNA_pol_sf"/>
</dbReference>
<dbReference type="Pfam" id="PF00078">
    <property type="entry name" value="RVT_1"/>
    <property type="match status" value="1"/>
</dbReference>
<dbReference type="PANTHER" id="PTHR46890">
    <property type="entry name" value="NON-LTR RETROLELEMENT REVERSE TRANSCRIPTASE-LIKE PROTEIN-RELATED"/>
    <property type="match status" value="1"/>
</dbReference>
<comment type="caution">
    <text evidence="2">The sequence shown here is derived from an EMBL/GenBank/DDBJ whole genome shotgun (WGS) entry which is preliminary data.</text>
</comment>
<dbReference type="InterPro" id="IPR000477">
    <property type="entry name" value="RT_dom"/>
</dbReference>
<dbReference type="Proteomes" id="UP001151760">
    <property type="component" value="Unassembled WGS sequence"/>
</dbReference>